<dbReference type="Pfam" id="PF00560">
    <property type="entry name" value="LRR_1"/>
    <property type="match status" value="3"/>
</dbReference>
<gene>
    <name evidence="2" type="primary">ga23449</name>
    <name evidence="2" type="ORF">PR202_ga23449</name>
</gene>
<sequence>MAASSGFLCLVLAAFGAVWMSFENIDTTTSREPATSSLCVAVAHINLWPYMAKKPVHSSLLRSADDYFSFIICSCSWEGVTCGGRHGWLVALRLPSYRFLSLNNNSFTDAIPVSLGNLSSQNFLDLCFNQLDGTIPTELGAIKDLRFLGLAFNNLSGELPYTLQNLSSL</sequence>
<feature type="signal peptide" evidence="1">
    <location>
        <begin position="1"/>
        <end position="16"/>
    </location>
</feature>
<proteinExistence type="predicted"/>
<dbReference type="AlphaFoldDB" id="A0AAV5D6W3"/>
<evidence type="ECO:0000313" key="3">
    <source>
        <dbReference type="Proteomes" id="UP001054889"/>
    </source>
</evidence>
<reference evidence="2" key="2">
    <citation type="submission" date="2021-12" db="EMBL/GenBank/DDBJ databases">
        <title>Resequencing data analysis of finger millet.</title>
        <authorList>
            <person name="Hatakeyama M."/>
            <person name="Aluri S."/>
            <person name="Balachadran M.T."/>
            <person name="Sivarajan S.R."/>
            <person name="Poveda L."/>
            <person name="Shimizu-Inatsugi R."/>
            <person name="Schlapbach R."/>
            <person name="Sreeman S.M."/>
            <person name="Shimizu K.K."/>
        </authorList>
    </citation>
    <scope>NUCLEOTIDE SEQUENCE</scope>
</reference>
<accession>A0AAV5D6W3</accession>
<dbReference type="Gene3D" id="3.80.10.10">
    <property type="entry name" value="Ribonuclease Inhibitor"/>
    <property type="match status" value="1"/>
</dbReference>
<protein>
    <recommendedName>
        <fullName evidence="4">Leucine-rich repeat-containing N-terminal plant-type domain-containing protein</fullName>
    </recommendedName>
</protein>
<reference evidence="2" key="1">
    <citation type="journal article" date="2018" name="DNA Res.">
        <title>Multiple hybrid de novo genome assembly of finger millet, an orphan allotetraploid crop.</title>
        <authorList>
            <person name="Hatakeyama M."/>
            <person name="Aluri S."/>
            <person name="Balachadran M.T."/>
            <person name="Sivarajan S.R."/>
            <person name="Patrignani A."/>
            <person name="Gruter S."/>
            <person name="Poveda L."/>
            <person name="Shimizu-Inatsugi R."/>
            <person name="Baeten J."/>
            <person name="Francoijs K.J."/>
            <person name="Nataraja K.N."/>
            <person name="Reddy Y.A.N."/>
            <person name="Phadnis S."/>
            <person name="Ravikumar R.L."/>
            <person name="Schlapbach R."/>
            <person name="Sreeman S.M."/>
            <person name="Shimizu K.K."/>
        </authorList>
    </citation>
    <scope>NUCLEOTIDE SEQUENCE</scope>
</reference>
<evidence type="ECO:0000313" key="2">
    <source>
        <dbReference type="EMBL" id="GJN05785.1"/>
    </source>
</evidence>
<dbReference type="PANTHER" id="PTHR48057:SF29">
    <property type="entry name" value="OS02G0609900 PROTEIN"/>
    <property type="match status" value="1"/>
</dbReference>
<evidence type="ECO:0000256" key="1">
    <source>
        <dbReference type="SAM" id="SignalP"/>
    </source>
</evidence>
<dbReference type="InterPro" id="IPR052595">
    <property type="entry name" value="LRRC69/RLP"/>
</dbReference>
<dbReference type="EMBL" id="BQKI01000012">
    <property type="protein sequence ID" value="GJN05785.1"/>
    <property type="molecule type" value="Genomic_DNA"/>
</dbReference>
<evidence type="ECO:0008006" key="4">
    <source>
        <dbReference type="Google" id="ProtNLM"/>
    </source>
</evidence>
<keyword evidence="3" id="KW-1185">Reference proteome</keyword>
<dbReference type="InterPro" id="IPR032675">
    <property type="entry name" value="LRR_dom_sf"/>
</dbReference>
<name>A0AAV5D6W3_ELECO</name>
<comment type="caution">
    <text evidence="2">The sequence shown here is derived from an EMBL/GenBank/DDBJ whole genome shotgun (WGS) entry which is preliminary data.</text>
</comment>
<keyword evidence="1" id="KW-0732">Signal</keyword>
<dbReference type="PANTHER" id="PTHR48057">
    <property type="entry name" value="LEUCINE-RICH REPEAT SERINE/THREONINE-PROTEIN KINASE 1"/>
    <property type="match status" value="1"/>
</dbReference>
<dbReference type="Proteomes" id="UP001054889">
    <property type="component" value="Unassembled WGS sequence"/>
</dbReference>
<dbReference type="SUPFAM" id="SSF52058">
    <property type="entry name" value="L domain-like"/>
    <property type="match status" value="1"/>
</dbReference>
<organism evidence="2 3">
    <name type="scientific">Eleusine coracana subsp. coracana</name>
    <dbReference type="NCBI Taxonomy" id="191504"/>
    <lineage>
        <taxon>Eukaryota</taxon>
        <taxon>Viridiplantae</taxon>
        <taxon>Streptophyta</taxon>
        <taxon>Embryophyta</taxon>
        <taxon>Tracheophyta</taxon>
        <taxon>Spermatophyta</taxon>
        <taxon>Magnoliopsida</taxon>
        <taxon>Liliopsida</taxon>
        <taxon>Poales</taxon>
        <taxon>Poaceae</taxon>
        <taxon>PACMAD clade</taxon>
        <taxon>Chloridoideae</taxon>
        <taxon>Cynodonteae</taxon>
        <taxon>Eleusininae</taxon>
        <taxon>Eleusine</taxon>
    </lineage>
</organism>
<dbReference type="InterPro" id="IPR001611">
    <property type="entry name" value="Leu-rich_rpt"/>
</dbReference>
<feature type="chain" id="PRO_5043943845" description="Leucine-rich repeat-containing N-terminal plant-type domain-containing protein" evidence="1">
    <location>
        <begin position="17"/>
        <end position="169"/>
    </location>
</feature>